<dbReference type="InterPro" id="IPR037459">
    <property type="entry name" value="RhgT-like"/>
</dbReference>
<gene>
    <name evidence="2" type="ORF">B0I36DRAFT_347518</name>
</gene>
<sequence>MRRLSSVILSLLSASGSSAKTPAFFLAGDSTTAVDGGWGDGFLANLIAPSWGVNVAKSGATTASFEAGGFWDKITTLVADNADEFDCYVTISFGHNDQKPENNVPFDVYQANLIRFASVVEDLGGRPLLVSSLTRRNFASDHNATDSLSNERRAAQVAAEKTGSAFINLNRASLDYVNAIGEQAAHTYNGPDSPTDNTHLNLWGETVFGRMVTDLVTRAVPELEPVFLKNKTMSDLIWSGQAA</sequence>
<reference evidence="2" key="1">
    <citation type="journal article" date="2021" name="Nat. Commun.">
        <title>Genetic determinants of endophytism in the Arabidopsis root mycobiome.</title>
        <authorList>
            <person name="Mesny F."/>
            <person name="Miyauchi S."/>
            <person name="Thiergart T."/>
            <person name="Pickel B."/>
            <person name="Atanasova L."/>
            <person name="Karlsson M."/>
            <person name="Huettel B."/>
            <person name="Barry K.W."/>
            <person name="Haridas S."/>
            <person name="Chen C."/>
            <person name="Bauer D."/>
            <person name="Andreopoulos W."/>
            <person name="Pangilinan J."/>
            <person name="LaButti K."/>
            <person name="Riley R."/>
            <person name="Lipzen A."/>
            <person name="Clum A."/>
            <person name="Drula E."/>
            <person name="Henrissat B."/>
            <person name="Kohler A."/>
            <person name="Grigoriev I.V."/>
            <person name="Martin F.M."/>
            <person name="Hacquard S."/>
        </authorList>
    </citation>
    <scope>NUCLEOTIDE SEQUENCE</scope>
    <source>
        <strain evidence="2">MPI-CAGE-CH-0230</strain>
    </source>
</reference>
<dbReference type="PANTHER" id="PTHR43695:SF2">
    <property type="entry name" value="PUTATIVE (AFU_ORTHOLOGUE AFUA_2G17250)-RELATED"/>
    <property type="match status" value="1"/>
</dbReference>
<dbReference type="AlphaFoldDB" id="A0A9P8YF07"/>
<evidence type="ECO:0000256" key="1">
    <source>
        <dbReference type="SAM" id="SignalP"/>
    </source>
</evidence>
<feature type="chain" id="PRO_5040407565" evidence="1">
    <location>
        <begin position="20"/>
        <end position="243"/>
    </location>
</feature>
<dbReference type="Pfam" id="PF00657">
    <property type="entry name" value="Lipase_GDSL"/>
    <property type="match status" value="1"/>
</dbReference>
<dbReference type="InterPro" id="IPR001087">
    <property type="entry name" value="GDSL"/>
</dbReference>
<dbReference type="PANTHER" id="PTHR43695">
    <property type="entry name" value="PUTATIVE (AFU_ORTHOLOGUE AFUA_2G17250)-RELATED"/>
    <property type="match status" value="1"/>
</dbReference>
<dbReference type="SUPFAM" id="SSF52266">
    <property type="entry name" value="SGNH hydrolase"/>
    <property type="match status" value="1"/>
</dbReference>
<dbReference type="GeneID" id="70186129"/>
<keyword evidence="3" id="KW-1185">Reference proteome</keyword>
<evidence type="ECO:0000313" key="3">
    <source>
        <dbReference type="Proteomes" id="UP000756346"/>
    </source>
</evidence>
<dbReference type="InterPro" id="IPR036514">
    <property type="entry name" value="SGNH_hydro_sf"/>
</dbReference>
<dbReference type="GO" id="GO:0016788">
    <property type="term" value="F:hydrolase activity, acting on ester bonds"/>
    <property type="evidence" value="ECO:0007669"/>
    <property type="project" value="InterPro"/>
</dbReference>
<evidence type="ECO:0000313" key="2">
    <source>
        <dbReference type="EMBL" id="KAH7035787.1"/>
    </source>
</evidence>
<organism evidence="2 3">
    <name type="scientific">Microdochium trichocladiopsis</name>
    <dbReference type="NCBI Taxonomy" id="1682393"/>
    <lineage>
        <taxon>Eukaryota</taxon>
        <taxon>Fungi</taxon>
        <taxon>Dikarya</taxon>
        <taxon>Ascomycota</taxon>
        <taxon>Pezizomycotina</taxon>
        <taxon>Sordariomycetes</taxon>
        <taxon>Xylariomycetidae</taxon>
        <taxon>Xylariales</taxon>
        <taxon>Microdochiaceae</taxon>
        <taxon>Microdochium</taxon>
    </lineage>
</organism>
<dbReference type="RefSeq" id="XP_046015880.1">
    <property type="nucleotide sequence ID" value="XM_046156583.1"/>
</dbReference>
<dbReference type="EMBL" id="JAGTJQ010000003">
    <property type="protein sequence ID" value="KAH7035787.1"/>
    <property type="molecule type" value="Genomic_DNA"/>
</dbReference>
<feature type="signal peptide" evidence="1">
    <location>
        <begin position="1"/>
        <end position="19"/>
    </location>
</feature>
<dbReference type="CDD" id="cd01821">
    <property type="entry name" value="Rhamnogalacturan_acetylesterase_like"/>
    <property type="match status" value="1"/>
</dbReference>
<dbReference type="Gene3D" id="3.40.50.1110">
    <property type="entry name" value="SGNH hydrolase"/>
    <property type="match status" value="1"/>
</dbReference>
<protein>
    <submittedName>
        <fullName evidence="2">Acetylesterase</fullName>
    </submittedName>
</protein>
<dbReference type="OrthoDB" id="5041285at2759"/>
<name>A0A9P8YF07_9PEZI</name>
<comment type="caution">
    <text evidence="2">The sequence shown here is derived from an EMBL/GenBank/DDBJ whole genome shotgun (WGS) entry which is preliminary data.</text>
</comment>
<accession>A0A9P8YF07</accession>
<proteinExistence type="predicted"/>
<keyword evidence="1" id="KW-0732">Signal</keyword>
<dbReference type="Proteomes" id="UP000756346">
    <property type="component" value="Unassembled WGS sequence"/>
</dbReference>